<dbReference type="Gene3D" id="2.170.140.10">
    <property type="entry name" value="Chitin binding domain"/>
    <property type="match status" value="1"/>
</dbReference>
<feature type="compositionally biased region" description="Polar residues" evidence="1">
    <location>
        <begin position="285"/>
        <end position="295"/>
    </location>
</feature>
<dbReference type="SMART" id="SM00494">
    <property type="entry name" value="ChtBD2"/>
    <property type="match status" value="1"/>
</dbReference>
<feature type="region of interest" description="Disordered" evidence="1">
    <location>
        <begin position="529"/>
        <end position="549"/>
    </location>
</feature>
<feature type="region of interest" description="Disordered" evidence="1">
    <location>
        <begin position="734"/>
        <end position="801"/>
    </location>
</feature>
<dbReference type="VEuPathDB" id="VectorBase:PPAPM1_008602"/>
<protein>
    <submittedName>
        <fullName evidence="2">Uncharacterized protein</fullName>
    </submittedName>
</protein>
<dbReference type="VEuPathDB" id="VectorBase:PPAI010490"/>
<dbReference type="Proteomes" id="UP000092462">
    <property type="component" value="Unassembled WGS sequence"/>
</dbReference>
<feature type="compositionally biased region" description="Polar residues" evidence="1">
    <location>
        <begin position="746"/>
        <end position="773"/>
    </location>
</feature>
<dbReference type="SUPFAM" id="SSF57625">
    <property type="entry name" value="Invertebrate chitin-binding proteins"/>
    <property type="match status" value="1"/>
</dbReference>
<feature type="region of interest" description="Disordered" evidence="1">
    <location>
        <begin position="275"/>
        <end position="331"/>
    </location>
</feature>
<dbReference type="GO" id="GO:0008061">
    <property type="term" value="F:chitin binding"/>
    <property type="evidence" value="ECO:0007669"/>
    <property type="project" value="InterPro"/>
</dbReference>
<evidence type="ECO:0000313" key="2">
    <source>
        <dbReference type="EnsemblMetazoa" id="PPAI010490-PA"/>
    </source>
</evidence>
<evidence type="ECO:0000313" key="3">
    <source>
        <dbReference type="Proteomes" id="UP000092462"/>
    </source>
</evidence>
<organism evidence="2 3">
    <name type="scientific">Phlebotomus papatasi</name>
    <name type="common">Sandfly</name>
    <dbReference type="NCBI Taxonomy" id="29031"/>
    <lineage>
        <taxon>Eukaryota</taxon>
        <taxon>Metazoa</taxon>
        <taxon>Ecdysozoa</taxon>
        <taxon>Arthropoda</taxon>
        <taxon>Hexapoda</taxon>
        <taxon>Insecta</taxon>
        <taxon>Pterygota</taxon>
        <taxon>Neoptera</taxon>
        <taxon>Endopterygota</taxon>
        <taxon>Diptera</taxon>
        <taxon>Nematocera</taxon>
        <taxon>Psychodoidea</taxon>
        <taxon>Psychodidae</taxon>
        <taxon>Phlebotomus</taxon>
        <taxon>Phlebotomus</taxon>
    </lineage>
</organism>
<dbReference type="Pfam" id="PF01607">
    <property type="entry name" value="CBM_14"/>
    <property type="match status" value="1"/>
</dbReference>
<dbReference type="PROSITE" id="PS50940">
    <property type="entry name" value="CHIT_BIND_II"/>
    <property type="match status" value="1"/>
</dbReference>
<sequence>MKIAQPDPETVSCTQHLRLKLLQDPFVTISCGLLEVAAGKPWPTYSLENMPRTSFTCRDKILGGYYADAETQCQMFHVCVKVAGVGVQDFRFLCPNGTAFDQEAQICADWGDVDCEAATLYYGSDNFDLYRIGSGFESKRAPFAEEEEATFHLQRAETGDARRGKQVIVNQSKHAQTFGQNTFNRPVATTKATTQPPQTSSSQQPQVNRNEFAYNGNFYPGVSRASEYRPTPPTTTTTTTTKPLPAAPIFPEQKFSGNDEIFRGSHSSNFFNNRNNGKEDYENDFSPSPATSTVRPRQASVRIRQRGRGGSRFSSNVNNISTAPEKSPSSTIASTKLVTPAVTAAPSSLPPYLGSQGSFSFTSRDAFRPTQTPTRSSIQPAVVTYRPQQQQHQQNFHAVSSTAKPVNQETSTSHEIFKIPSSTPAYTTFTRQTPAQFNSQQNFKTSVEPQHSPNPLISYTPYSQDVSKSRQSTDYFSGNYNEKKTTLQAKPAAVTTNFQVPTTQKPTQKVPQNDVVSFNFNNYQASSNARTQLQPQQQTFQDNKYNPHSNYDLTAVQQSKFTYNPYQTNKVSPAATSSPIPSSTATNFYSTAAPVQSSSPRGFTSAASNPVVTTPKPIINYDRYQTVNRNSDNYTPSTVKKFSTLVPKELYDPTTFKPTTYKKPVDAFAAIKAVQVEQAKTASPRRFGKPSGTNTGFQFGTNYQVTAATLPPVNSAEDEFLKTAHSQNIAASGNELRAEKEKARHQATTKSNSRSTTFSKAPTIPPNATSTKRPPQVSAVPNDKDASYDYQYYDTYSGNPRDYSEYEIIEDFGKTKTKSKKH</sequence>
<dbReference type="PANTHER" id="PTHR22933:SF47">
    <property type="entry name" value="CPAP1-I"/>
    <property type="match status" value="1"/>
</dbReference>
<dbReference type="InterPro" id="IPR052976">
    <property type="entry name" value="Scoloptoxin-like"/>
</dbReference>
<dbReference type="PANTHER" id="PTHR22933">
    <property type="entry name" value="FI18007P1-RELATED"/>
    <property type="match status" value="1"/>
</dbReference>
<dbReference type="InterPro" id="IPR036508">
    <property type="entry name" value="Chitin-bd_dom_sf"/>
</dbReference>
<dbReference type="EnsemblMetazoa" id="PPAI010490-RA">
    <property type="protein sequence ID" value="PPAI010490-PA"/>
    <property type="gene ID" value="PPAI010490"/>
</dbReference>
<keyword evidence="3" id="KW-1185">Reference proteome</keyword>
<dbReference type="InterPro" id="IPR002557">
    <property type="entry name" value="Chitin-bd_dom"/>
</dbReference>
<dbReference type="AlphaFoldDB" id="A0A1B0DPQ4"/>
<dbReference type="EMBL" id="AJVK01018509">
    <property type="status" value="NOT_ANNOTATED_CDS"/>
    <property type="molecule type" value="Genomic_DNA"/>
</dbReference>
<feature type="region of interest" description="Disordered" evidence="1">
    <location>
        <begin position="445"/>
        <end position="464"/>
    </location>
</feature>
<feature type="compositionally biased region" description="Low complexity" evidence="1">
    <location>
        <begin position="193"/>
        <end position="206"/>
    </location>
</feature>
<reference evidence="2" key="1">
    <citation type="submission" date="2022-08" db="UniProtKB">
        <authorList>
            <consortium name="EnsemblMetazoa"/>
        </authorList>
    </citation>
    <scope>IDENTIFICATION</scope>
    <source>
        <strain evidence="2">Israel</strain>
    </source>
</reference>
<feature type="region of interest" description="Disordered" evidence="1">
    <location>
        <begin position="220"/>
        <end position="247"/>
    </location>
</feature>
<proteinExistence type="predicted"/>
<dbReference type="EMBL" id="AJVK01018510">
    <property type="status" value="NOT_ANNOTATED_CDS"/>
    <property type="molecule type" value="Genomic_DNA"/>
</dbReference>
<accession>A0A1B0DPQ4</accession>
<feature type="region of interest" description="Disordered" evidence="1">
    <location>
        <begin position="190"/>
        <end position="209"/>
    </location>
</feature>
<dbReference type="GO" id="GO:0005576">
    <property type="term" value="C:extracellular region"/>
    <property type="evidence" value="ECO:0007669"/>
    <property type="project" value="InterPro"/>
</dbReference>
<dbReference type="EMBL" id="AJVK01018508">
    <property type="status" value="NOT_ANNOTATED_CDS"/>
    <property type="molecule type" value="Genomic_DNA"/>
</dbReference>
<feature type="compositionally biased region" description="Polar residues" evidence="1">
    <location>
        <begin position="320"/>
        <end position="331"/>
    </location>
</feature>
<evidence type="ECO:0000256" key="1">
    <source>
        <dbReference type="SAM" id="MobiDB-lite"/>
    </source>
</evidence>
<feature type="compositionally biased region" description="Low complexity" evidence="1">
    <location>
        <begin position="532"/>
        <end position="541"/>
    </location>
</feature>
<name>A0A1B0DPQ4_PHLPP</name>